<comment type="caution">
    <text evidence="1">The sequence shown here is derived from an EMBL/GenBank/DDBJ whole genome shotgun (WGS) entry which is preliminary data.</text>
</comment>
<organism evidence="1 2">
    <name type="scientific">Hibiscus sabdariffa</name>
    <name type="common">roselle</name>
    <dbReference type="NCBI Taxonomy" id="183260"/>
    <lineage>
        <taxon>Eukaryota</taxon>
        <taxon>Viridiplantae</taxon>
        <taxon>Streptophyta</taxon>
        <taxon>Embryophyta</taxon>
        <taxon>Tracheophyta</taxon>
        <taxon>Spermatophyta</taxon>
        <taxon>Magnoliopsida</taxon>
        <taxon>eudicotyledons</taxon>
        <taxon>Gunneridae</taxon>
        <taxon>Pentapetalae</taxon>
        <taxon>rosids</taxon>
        <taxon>malvids</taxon>
        <taxon>Malvales</taxon>
        <taxon>Malvaceae</taxon>
        <taxon>Malvoideae</taxon>
        <taxon>Hibiscus</taxon>
    </lineage>
</organism>
<accession>A0ABR2T9Z2</accession>
<reference evidence="1 2" key="1">
    <citation type="journal article" date="2024" name="G3 (Bethesda)">
        <title>Genome assembly of Hibiscus sabdariffa L. provides insights into metabolisms of medicinal natural products.</title>
        <authorList>
            <person name="Kim T."/>
        </authorList>
    </citation>
    <scope>NUCLEOTIDE SEQUENCE [LARGE SCALE GENOMIC DNA]</scope>
    <source>
        <strain evidence="1">TK-2024</strain>
        <tissue evidence="1">Old leaves</tissue>
    </source>
</reference>
<proteinExistence type="predicted"/>
<evidence type="ECO:0000313" key="2">
    <source>
        <dbReference type="Proteomes" id="UP001396334"/>
    </source>
</evidence>
<keyword evidence="2" id="KW-1185">Reference proteome</keyword>
<sequence>MVGPRHLKVAWSRDQPFAPWEAALAGLSWSGKLIEGSNSPPANGMVLPGFLHGRLPWLPSPHACLACMYGRLPCCPPHMPASPACMAAGHMREGSTSPPAHGVVLPAWQTTLLPSPHACLACMHGRWSHALVCLLHVDWCGHMHG</sequence>
<gene>
    <name evidence="1" type="ORF">V6N11_050501</name>
</gene>
<protein>
    <submittedName>
        <fullName evidence="1">Uncharacterized protein</fullName>
    </submittedName>
</protein>
<dbReference type="Proteomes" id="UP001396334">
    <property type="component" value="Unassembled WGS sequence"/>
</dbReference>
<name>A0ABR2T9Z2_9ROSI</name>
<dbReference type="EMBL" id="JBBPBN010000007">
    <property type="protein sequence ID" value="KAK9034333.1"/>
    <property type="molecule type" value="Genomic_DNA"/>
</dbReference>
<evidence type="ECO:0000313" key="1">
    <source>
        <dbReference type="EMBL" id="KAK9034333.1"/>
    </source>
</evidence>